<evidence type="ECO:0000313" key="2">
    <source>
        <dbReference type="EMBL" id="PYD78962.1"/>
    </source>
</evidence>
<reference evidence="2 3" key="1">
    <citation type="submission" date="2017-07" db="EMBL/GenBank/DDBJ databases">
        <title>A draft genome sequence of Komagataeibacter sucrofermentans LMG 18788.</title>
        <authorList>
            <person name="Skraban J."/>
            <person name="Cleenwerck I."/>
            <person name="Vandamme P."/>
            <person name="Trcek J."/>
        </authorList>
    </citation>
    <scope>NUCLEOTIDE SEQUENCE [LARGE SCALE GENOMIC DNA]</scope>
    <source>
        <strain evidence="2 3">LMG 18788</strain>
    </source>
</reference>
<organism evidence="2 3">
    <name type="scientific">Komagataeibacter sucrofermentans</name>
    <dbReference type="NCBI Taxonomy" id="1053551"/>
    <lineage>
        <taxon>Bacteria</taxon>
        <taxon>Pseudomonadati</taxon>
        <taxon>Pseudomonadota</taxon>
        <taxon>Alphaproteobacteria</taxon>
        <taxon>Acetobacterales</taxon>
        <taxon>Acetobacteraceae</taxon>
        <taxon>Komagataeibacter</taxon>
    </lineage>
</organism>
<dbReference type="RefSeq" id="WP_110569243.1">
    <property type="nucleotide sequence ID" value="NZ_CP137147.1"/>
</dbReference>
<evidence type="ECO:0000256" key="1">
    <source>
        <dbReference type="SAM" id="MobiDB-lite"/>
    </source>
</evidence>
<proteinExistence type="predicted"/>
<accession>A0A318QNT6</accession>
<keyword evidence="3" id="KW-1185">Reference proteome</keyword>
<dbReference type="EMBL" id="NKUA01000010">
    <property type="protein sequence ID" value="PYD78962.1"/>
    <property type="molecule type" value="Genomic_DNA"/>
</dbReference>
<dbReference type="OrthoDB" id="7165680at2"/>
<protein>
    <submittedName>
        <fullName evidence="2">ABC transporter permease</fullName>
    </submittedName>
</protein>
<feature type="region of interest" description="Disordered" evidence="1">
    <location>
        <begin position="234"/>
        <end position="259"/>
    </location>
</feature>
<dbReference type="Proteomes" id="UP000247814">
    <property type="component" value="Unassembled WGS sequence"/>
</dbReference>
<sequence>MSRFVTLFFAMVAAASGLFLYNKKQQTTALDHQIAQIVEQTERTRAQTAMLRAEWAMLNQPDRLGTLASRYDKALQPVAPTQFVQMSALSAHLPPVGVPSHNPAPAPRATMVATLAADHATPSPVHAAVATLPAIAAPVTPAHVERAVATLPPRHADPAPSHDGLAHAMAQIEPRAPAHAAPEHAHLPERMAAAEPVHLPPSPRESMITPARMAAASYPPRSQNIAEAAWHPTAAPRMGGSSLGTPHVTSLPPPVPVSN</sequence>
<dbReference type="AlphaFoldDB" id="A0A318QNT6"/>
<evidence type="ECO:0000313" key="3">
    <source>
        <dbReference type="Proteomes" id="UP000247814"/>
    </source>
</evidence>
<comment type="caution">
    <text evidence="2">The sequence shown here is derived from an EMBL/GenBank/DDBJ whole genome shotgun (WGS) entry which is preliminary data.</text>
</comment>
<name>A0A318QNT6_9PROT</name>
<gene>
    <name evidence="2" type="ORF">CFR77_09100</name>
</gene>